<reference evidence="1 2" key="1">
    <citation type="submission" date="2016-10" db="EMBL/GenBank/DDBJ databases">
        <authorList>
            <person name="de Groot N.N."/>
        </authorList>
    </citation>
    <scope>NUCLEOTIDE SEQUENCE [LARGE SCALE GENOMIC DNA]</scope>
    <source>
        <strain evidence="1 2">HL3</strain>
    </source>
</reference>
<dbReference type="PANTHER" id="PTHR35841">
    <property type="entry name" value="PHOSPHONATES-BINDING PERIPLASMIC PROTEIN"/>
    <property type="match status" value="1"/>
</dbReference>
<dbReference type="EMBL" id="FOMJ01000006">
    <property type="protein sequence ID" value="SFD58335.1"/>
    <property type="molecule type" value="Genomic_DNA"/>
</dbReference>
<gene>
    <name evidence="1" type="ORF">SAMN05660831_01904</name>
</gene>
<dbReference type="RefSeq" id="WP_093428535.1">
    <property type="nucleotide sequence ID" value="NZ_FOMJ01000006.1"/>
</dbReference>
<dbReference type="STRING" id="1123397.SAMN05660831_01904"/>
<protein>
    <submittedName>
        <fullName evidence="1">Phosphonate transport system substrate-binding protein</fullName>
    </submittedName>
</protein>
<dbReference type="PANTHER" id="PTHR35841:SF1">
    <property type="entry name" value="PHOSPHONATES-BINDING PERIPLASMIC PROTEIN"/>
    <property type="match status" value="1"/>
</dbReference>
<dbReference type="SUPFAM" id="SSF53850">
    <property type="entry name" value="Periplasmic binding protein-like II"/>
    <property type="match status" value="1"/>
</dbReference>
<dbReference type="AlphaFoldDB" id="A0A1I1TII0"/>
<sequence length="288" mass="30965">MDRRGWFAALCLTLALVGCRGEEAPVAESAGAEPPLTFAVLPYTSPSRIAQRFQPLAAYLEAGLGRRVELHVSRDYAEPLRMLAEGRADLAYLGATGLIRLERRYPDGGGFRPLAAEAGYRAAVVVRRDSPHEALTDLGDETFAFGAYRSLSSHYAPRRLLADAGVHLADLADYEFLHRQGRVARSVIHGDYAAGAVNAALAARFTEEGGELRVLAESGPLPPPAVVAGPALSRGQAERVARLLREPLAGGRIPAYVPHFRAPDADLMEVGRDHLRAVERPCSGEGEP</sequence>
<evidence type="ECO:0000313" key="2">
    <source>
        <dbReference type="Proteomes" id="UP000198611"/>
    </source>
</evidence>
<dbReference type="Pfam" id="PF12974">
    <property type="entry name" value="Phosphonate-bd"/>
    <property type="match status" value="1"/>
</dbReference>
<dbReference type="PROSITE" id="PS51257">
    <property type="entry name" value="PROKAR_LIPOPROTEIN"/>
    <property type="match status" value="1"/>
</dbReference>
<keyword evidence="2" id="KW-1185">Reference proteome</keyword>
<proteinExistence type="predicted"/>
<dbReference type="Proteomes" id="UP000198611">
    <property type="component" value="Unassembled WGS sequence"/>
</dbReference>
<dbReference type="OrthoDB" id="5318791at2"/>
<dbReference type="Gene3D" id="3.40.190.10">
    <property type="entry name" value="Periplasmic binding protein-like II"/>
    <property type="match status" value="2"/>
</dbReference>
<name>A0A1I1TII0_9GAMM</name>
<organism evidence="1 2">
    <name type="scientific">Thiohalospira halophila DSM 15071</name>
    <dbReference type="NCBI Taxonomy" id="1123397"/>
    <lineage>
        <taxon>Bacteria</taxon>
        <taxon>Pseudomonadati</taxon>
        <taxon>Pseudomonadota</taxon>
        <taxon>Gammaproteobacteria</taxon>
        <taxon>Thiohalospirales</taxon>
        <taxon>Thiohalospiraceae</taxon>
        <taxon>Thiohalospira</taxon>
    </lineage>
</organism>
<evidence type="ECO:0000313" key="1">
    <source>
        <dbReference type="EMBL" id="SFD58335.1"/>
    </source>
</evidence>
<accession>A0A1I1TII0</accession>